<evidence type="ECO:0000259" key="8">
    <source>
        <dbReference type="PROSITE" id="PS50893"/>
    </source>
</evidence>
<feature type="domain" description="ABC transmembrane type-1" evidence="9">
    <location>
        <begin position="20"/>
        <end position="302"/>
    </location>
</feature>
<dbReference type="Gene3D" id="3.40.50.300">
    <property type="entry name" value="P-loop containing nucleotide triphosphate hydrolases"/>
    <property type="match status" value="1"/>
</dbReference>
<dbReference type="InterPro" id="IPR011527">
    <property type="entry name" value="ABC1_TM_dom"/>
</dbReference>
<sequence length="572" mass="63773">MVTEIKRLLSEAKPYKKTIVIVAVAGVIHAAASARMALLIKPLFDNLAKAEFDLVLQLVPWAMLLAVIAGVARYFHIYLMNYVAECITQALRQKLQQKFMKLNLSFHNTYATGSGGLISLILNDIGAIQDGLRMVADIFLHPLLFIFLLGNLLIIDWKLTLATMILVPIIGAFLKSTSRSLRKYTPIGQTLLQKMTSTIKESIDGVRIIQSFNLEKVMGNRLINESKEYLETRKIVHARTEIMGPVTEILASAIVMGVLLYETWEVKAGRATPGTFVGFIASLLMLNAPIKKFQESYVRIQSVVAVAKRIFHVLDDPNEVPESIENKPFPQQWNKITYKNVSFSYGREMILKNVDLEIKRGEIVALVGASGSGKSTIVNLLERFFDSTSGEILFDDVNIRDIELTELRRNIALVTQDVFLFSDTIENNIGAGNLSRDKKDVVKMATLANANDFIMKMPNGYQSRVGDRGNLLSGGEKQRVSIARAMFKDAPLLILDEATSALDTASEIEVQKGLDHLMEGRTALVIAHRLSTIQKADKIVVLKGGQIVEIGTHHELLKNEGEYHRFHSLQHS</sequence>
<feature type="transmembrane region" description="Helical" evidence="7">
    <location>
        <begin position="242"/>
        <end position="261"/>
    </location>
</feature>
<dbReference type="PANTHER" id="PTHR43394">
    <property type="entry name" value="ATP-DEPENDENT PERMEASE MDL1, MITOCHONDRIAL"/>
    <property type="match status" value="1"/>
</dbReference>
<dbReference type="Pfam" id="PF00005">
    <property type="entry name" value="ABC_tran"/>
    <property type="match status" value="1"/>
</dbReference>
<feature type="transmembrane region" description="Helical" evidence="7">
    <location>
        <begin position="143"/>
        <end position="174"/>
    </location>
</feature>
<gene>
    <name evidence="10" type="ORF">NWE73_01760</name>
</gene>
<proteinExistence type="predicted"/>
<dbReference type="SUPFAM" id="SSF52540">
    <property type="entry name" value="P-loop containing nucleoside triphosphate hydrolases"/>
    <property type="match status" value="1"/>
</dbReference>
<evidence type="ECO:0000256" key="1">
    <source>
        <dbReference type="ARBA" id="ARBA00004651"/>
    </source>
</evidence>
<evidence type="ECO:0000256" key="7">
    <source>
        <dbReference type="SAM" id="Phobius"/>
    </source>
</evidence>
<feature type="transmembrane region" description="Helical" evidence="7">
    <location>
        <begin position="20"/>
        <end position="40"/>
    </location>
</feature>
<evidence type="ECO:0000256" key="3">
    <source>
        <dbReference type="ARBA" id="ARBA00022741"/>
    </source>
</evidence>
<dbReference type="InterPro" id="IPR003439">
    <property type="entry name" value="ABC_transporter-like_ATP-bd"/>
</dbReference>
<comment type="subcellular location">
    <subcellularLocation>
        <location evidence="1">Cell membrane</location>
        <topology evidence="1">Multi-pass membrane protein</topology>
    </subcellularLocation>
</comment>
<dbReference type="PROSITE" id="PS50893">
    <property type="entry name" value="ABC_TRANSPORTER_2"/>
    <property type="match status" value="1"/>
</dbReference>
<reference evidence="10" key="1">
    <citation type="submission" date="2022-08" db="EMBL/GenBank/DDBJ databases">
        <title>Novel Bdellovibrio Species Isolated from Svalbard: Designation Bdellovibrio svalbardensis.</title>
        <authorList>
            <person name="Mitchell R.J."/>
            <person name="Choi S.Y."/>
        </authorList>
    </citation>
    <scope>NUCLEOTIDE SEQUENCE</scope>
    <source>
        <strain evidence="10">PAP01</strain>
    </source>
</reference>
<comment type="caution">
    <text evidence="10">The sequence shown here is derived from an EMBL/GenBank/DDBJ whole genome shotgun (WGS) entry which is preliminary data.</text>
</comment>
<feature type="transmembrane region" description="Helical" evidence="7">
    <location>
        <begin position="60"/>
        <end position="83"/>
    </location>
</feature>
<dbReference type="SUPFAM" id="SSF90123">
    <property type="entry name" value="ABC transporter transmembrane region"/>
    <property type="match status" value="1"/>
</dbReference>
<dbReference type="PANTHER" id="PTHR43394:SF1">
    <property type="entry name" value="ATP-BINDING CASSETTE SUB-FAMILY B MEMBER 10, MITOCHONDRIAL"/>
    <property type="match status" value="1"/>
</dbReference>
<dbReference type="GO" id="GO:0005524">
    <property type="term" value="F:ATP binding"/>
    <property type="evidence" value="ECO:0007669"/>
    <property type="project" value="UniProtKB-KW"/>
</dbReference>
<dbReference type="Proteomes" id="UP001152321">
    <property type="component" value="Unassembled WGS sequence"/>
</dbReference>
<dbReference type="EMBL" id="JANRMI010000001">
    <property type="protein sequence ID" value="MDG0815070.1"/>
    <property type="molecule type" value="Genomic_DNA"/>
</dbReference>
<evidence type="ECO:0000256" key="4">
    <source>
        <dbReference type="ARBA" id="ARBA00022840"/>
    </source>
</evidence>
<protein>
    <submittedName>
        <fullName evidence="10">ABC transporter ATP-binding protein/permease</fullName>
    </submittedName>
</protein>
<keyword evidence="2 7" id="KW-0812">Transmembrane</keyword>
<dbReference type="InterPro" id="IPR036640">
    <property type="entry name" value="ABC1_TM_sf"/>
</dbReference>
<evidence type="ECO:0000313" key="11">
    <source>
        <dbReference type="Proteomes" id="UP001152321"/>
    </source>
</evidence>
<dbReference type="InterPro" id="IPR027417">
    <property type="entry name" value="P-loop_NTPase"/>
</dbReference>
<evidence type="ECO:0000256" key="6">
    <source>
        <dbReference type="ARBA" id="ARBA00023136"/>
    </source>
</evidence>
<dbReference type="PROSITE" id="PS00211">
    <property type="entry name" value="ABC_TRANSPORTER_1"/>
    <property type="match status" value="1"/>
</dbReference>
<keyword evidence="11" id="KW-1185">Reference proteome</keyword>
<dbReference type="Gene3D" id="1.20.1560.10">
    <property type="entry name" value="ABC transporter type 1, transmembrane domain"/>
    <property type="match status" value="1"/>
</dbReference>
<dbReference type="Pfam" id="PF00664">
    <property type="entry name" value="ABC_membrane"/>
    <property type="match status" value="1"/>
</dbReference>
<name>A0ABT6DE14_9BACT</name>
<dbReference type="CDD" id="cd18552">
    <property type="entry name" value="ABC_6TM_MsbA_like"/>
    <property type="match status" value="1"/>
</dbReference>
<feature type="transmembrane region" description="Helical" evidence="7">
    <location>
        <begin position="104"/>
        <end position="123"/>
    </location>
</feature>
<evidence type="ECO:0000256" key="5">
    <source>
        <dbReference type="ARBA" id="ARBA00022989"/>
    </source>
</evidence>
<dbReference type="InterPro" id="IPR003593">
    <property type="entry name" value="AAA+_ATPase"/>
</dbReference>
<feature type="domain" description="ABC transporter" evidence="8">
    <location>
        <begin position="336"/>
        <end position="569"/>
    </location>
</feature>
<dbReference type="PROSITE" id="PS50929">
    <property type="entry name" value="ABC_TM1F"/>
    <property type="match status" value="1"/>
</dbReference>
<dbReference type="InterPro" id="IPR017871">
    <property type="entry name" value="ABC_transporter-like_CS"/>
</dbReference>
<accession>A0ABT6DE14</accession>
<keyword evidence="3" id="KW-0547">Nucleotide-binding</keyword>
<organism evidence="10 11">
    <name type="scientific">Bdellovibrio svalbardensis</name>
    <dbReference type="NCBI Taxonomy" id="2972972"/>
    <lineage>
        <taxon>Bacteria</taxon>
        <taxon>Pseudomonadati</taxon>
        <taxon>Bdellovibrionota</taxon>
        <taxon>Bdellovibrionia</taxon>
        <taxon>Bdellovibrionales</taxon>
        <taxon>Pseudobdellovibrionaceae</taxon>
        <taxon>Bdellovibrio</taxon>
    </lineage>
</organism>
<evidence type="ECO:0000256" key="2">
    <source>
        <dbReference type="ARBA" id="ARBA00022692"/>
    </source>
</evidence>
<evidence type="ECO:0000259" key="9">
    <source>
        <dbReference type="PROSITE" id="PS50929"/>
    </source>
</evidence>
<keyword evidence="4 10" id="KW-0067">ATP-binding</keyword>
<dbReference type="RefSeq" id="WP_277576547.1">
    <property type="nucleotide sequence ID" value="NZ_JANRMI010000001.1"/>
</dbReference>
<evidence type="ECO:0000313" key="10">
    <source>
        <dbReference type="EMBL" id="MDG0815070.1"/>
    </source>
</evidence>
<dbReference type="InterPro" id="IPR039421">
    <property type="entry name" value="Type_1_exporter"/>
</dbReference>
<keyword evidence="6 7" id="KW-0472">Membrane</keyword>
<dbReference type="SMART" id="SM00382">
    <property type="entry name" value="AAA"/>
    <property type="match status" value="1"/>
</dbReference>
<keyword evidence="5 7" id="KW-1133">Transmembrane helix</keyword>
<feature type="transmembrane region" description="Helical" evidence="7">
    <location>
        <begin position="273"/>
        <end position="290"/>
    </location>
</feature>